<comment type="subcellular location">
    <subcellularLocation>
        <location evidence="2">Membrane</location>
        <topology evidence="2">Multi-pass membrane protein</topology>
    </subcellularLocation>
</comment>
<dbReference type="InterPro" id="IPR011016">
    <property type="entry name" value="Znf_RING-CH"/>
</dbReference>
<keyword evidence="5" id="KW-0808">Transferase</keyword>
<feature type="region of interest" description="Disordered" evidence="13">
    <location>
        <begin position="213"/>
        <end position="250"/>
    </location>
</feature>
<feature type="transmembrane region" description="Helical" evidence="14">
    <location>
        <begin position="936"/>
        <end position="959"/>
    </location>
</feature>
<keyword evidence="11 14" id="KW-1133">Transmembrane helix</keyword>
<dbReference type="Proteomes" id="UP001055219">
    <property type="component" value="Unassembled WGS sequence"/>
</dbReference>
<feature type="domain" description="RING-CH-type" evidence="15">
    <location>
        <begin position="32"/>
        <end position="93"/>
    </location>
</feature>
<dbReference type="RefSeq" id="XP_051366214.1">
    <property type="nucleotide sequence ID" value="XM_051509680.1"/>
</dbReference>
<evidence type="ECO:0000256" key="7">
    <source>
        <dbReference type="ARBA" id="ARBA00022723"/>
    </source>
</evidence>
<feature type="transmembrane region" description="Helical" evidence="14">
    <location>
        <begin position="779"/>
        <end position="797"/>
    </location>
</feature>
<evidence type="ECO:0000256" key="4">
    <source>
        <dbReference type="ARBA" id="ARBA00012483"/>
    </source>
</evidence>
<dbReference type="GeneID" id="75833477"/>
<name>A0A9P9Y8L3_9HYPO</name>
<dbReference type="PANTHER" id="PTHR13145">
    <property type="entry name" value="SSM4 PROTEIN"/>
    <property type="match status" value="1"/>
</dbReference>
<reference evidence="16" key="2">
    <citation type="submission" date="2022-07" db="EMBL/GenBank/DDBJ databases">
        <authorList>
            <person name="Goncalves M.F.M."/>
            <person name="Hilario S."/>
            <person name="Van De Peer Y."/>
            <person name="Esteves A.C."/>
            <person name="Alves A."/>
        </authorList>
    </citation>
    <scope>NUCLEOTIDE SEQUENCE</scope>
    <source>
        <strain evidence="16">MUM 19.33</strain>
    </source>
</reference>
<evidence type="ECO:0000256" key="9">
    <source>
        <dbReference type="ARBA" id="ARBA00022786"/>
    </source>
</evidence>
<feature type="region of interest" description="Disordered" evidence="13">
    <location>
        <begin position="321"/>
        <end position="354"/>
    </location>
</feature>
<evidence type="ECO:0000256" key="8">
    <source>
        <dbReference type="ARBA" id="ARBA00022771"/>
    </source>
</evidence>
<proteinExistence type="predicted"/>
<evidence type="ECO:0000256" key="1">
    <source>
        <dbReference type="ARBA" id="ARBA00000900"/>
    </source>
</evidence>
<gene>
    <name evidence="16" type="ORF">J7T54_007000</name>
</gene>
<dbReference type="GO" id="GO:0061630">
    <property type="term" value="F:ubiquitin protein ligase activity"/>
    <property type="evidence" value="ECO:0007669"/>
    <property type="project" value="UniProtKB-EC"/>
</dbReference>
<dbReference type="Gene3D" id="3.30.40.10">
    <property type="entry name" value="Zinc/RING finger domain, C3HC4 (zinc finger)"/>
    <property type="match status" value="1"/>
</dbReference>
<feature type="transmembrane region" description="Helical" evidence="14">
    <location>
        <begin position="1165"/>
        <end position="1190"/>
    </location>
</feature>
<evidence type="ECO:0000256" key="13">
    <source>
        <dbReference type="SAM" id="MobiDB-lite"/>
    </source>
</evidence>
<feature type="compositionally biased region" description="Polar residues" evidence="13">
    <location>
        <begin position="359"/>
        <end position="374"/>
    </location>
</feature>
<evidence type="ECO:0000256" key="12">
    <source>
        <dbReference type="ARBA" id="ARBA00023136"/>
    </source>
</evidence>
<feature type="transmembrane region" description="Helical" evidence="14">
    <location>
        <begin position="877"/>
        <end position="895"/>
    </location>
</feature>
<feature type="region of interest" description="Disordered" evidence="13">
    <location>
        <begin position="359"/>
        <end position="378"/>
    </location>
</feature>
<dbReference type="PROSITE" id="PS51292">
    <property type="entry name" value="ZF_RING_CH"/>
    <property type="match status" value="1"/>
</dbReference>
<sequence length="1263" mass="141072">MDDFLGRDVREDKSSAWTSHHTNSTPERAQREPQTMLGICRICRGEGDEHDPLYHPCRCSGSIQHVHQNCLMDWLAHSQKKYCELCKTPYRFTKYYDPKMPDHVPILVFVDRVSRYVLENSLNWLRGFIACSFWLIALPDVRFLRSLTRSPQLNQCLINILEGQILTIVAMVSFILVILVRDYVVQQQPELLNIRAGLLDAEQPAQPRVAVEPAQLPLQDGNESDTPDDVDPGLYDPPPNEDDTAQGHMGAAEGHGAHRAVNVFADGADFEEPQWAEDTGSNNQSSDSRSSGAVATPDCSQSESNADLDILEYTHGRPWMASLDDMPRTNDTNIDAGPSRPRSVSDGPQVQANINPLANNTWSFDAGSSASQDSGRQHIARADTSDGAYGAQPNVNEVGSHEETGSDEEAHESPLWQGATRNSIDLRREPPTPSSSHATEPDTPQPPPAANRPVKDRVADFMWADIDNSDQAAVDAVVDLEDDPDHAQWRDMPLVDEAGAAVGDNGHNFDEPDHGPHLDFRAADRAADADADDGLDPEAIEDMEDFEGVMELLGMRGPITNLFQNVIFCAILVQAALFGFVFVPFNLGRITIWMLARPVRIVRIFYGVSIVLQDFCFLAGGFVSWVVFNLVDMFTMTRILGDSVAGNVVGGRKISYTFFVNAASRIWDFSQEAFFDLSATDHGMRYWSAISREALISIRKLVVSFTACFVDIIYAIFNDPTPLRRLLAGLRASRLQFSATNSYAYLSNWKEHVANIGAIPHYEIKLLDLRHATWSTADITWAILAGYLTLFGVAALYHKFSTRRARTTAMGDIEATIIDVINQASGIMKVITIISIEMLVFPLYCGMLLDCALLPLFKDTSIASRWLFTYQSPWTSLFIHWFVGTGYMFHFALFVSMCRKIMRPGVLYFIRDPDDPEFHPVRDVLERNLINQLRKIMFSALVYGGLVIVCLGGVVWGLAAAAPGILPIHYSSNEPVLEFPVDLLFYNFFMPLAFRLLKPGNGLQLMYKWCFRKSARILRLTNFIFGERRIDEEGVLYITADSKHRNASVLRKMFVGLDSSQLQVIPNPLSRVLDGVDTNPPKLNARETHMLRDAKGILVRSGQLVPDGRFVKAPASDRVKIMKPTQVFLPVDDRGRLEGGRRVEGLHGTADFKTVYIPPWFRTRIFLFIMFIWTFAAVTGVSLTIIPLVLGRMMFKMVLPSFVRTNDIYAFCIEDDALPRILSFNGTYGRDLEVASTDGRKIGQSEGSVSEENEVLRPGAAVA</sequence>
<dbReference type="FunFam" id="3.30.40.10:FF:000287">
    <property type="entry name" value="RING finger membrane protein"/>
    <property type="match status" value="1"/>
</dbReference>
<comment type="catalytic activity">
    <reaction evidence="1">
        <text>S-ubiquitinyl-[E2 ubiquitin-conjugating enzyme]-L-cysteine + [acceptor protein]-L-lysine = [E2 ubiquitin-conjugating enzyme]-L-cysteine + N(6)-ubiquitinyl-[acceptor protein]-L-lysine.</text>
        <dbReference type="EC" id="2.3.2.27"/>
    </reaction>
</comment>
<feature type="transmembrane region" description="Helical" evidence="14">
    <location>
        <begin position="701"/>
        <end position="717"/>
    </location>
</feature>
<dbReference type="PANTHER" id="PTHR13145:SF0">
    <property type="entry name" value="E3 UBIQUITIN-PROTEIN LIGASE MARCHF6"/>
    <property type="match status" value="1"/>
</dbReference>
<feature type="compositionally biased region" description="Polar residues" evidence="13">
    <location>
        <begin position="15"/>
        <end position="27"/>
    </location>
</feature>
<dbReference type="EMBL" id="JAGIXG020000002">
    <property type="protein sequence ID" value="KAI6785358.1"/>
    <property type="molecule type" value="Genomic_DNA"/>
</dbReference>
<dbReference type="OrthoDB" id="1108038at2759"/>
<accession>A0A9P9Y8L3</accession>
<evidence type="ECO:0000256" key="10">
    <source>
        <dbReference type="ARBA" id="ARBA00022833"/>
    </source>
</evidence>
<feature type="region of interest" description="Disordered" evidence="13">
    <location>
        <begin position="1243"/>
        <end position="1263"/>
    </location>
</feature>
<dbReference type="AlphaFoldDB" id="A0A9P9Y8L3"/>
<evidence type="ECO:0000256" key="11">
    <source>
        <dbReference type="ARBA" id="ARBA00022989"/>
    </source>
</evidence>
<feature type="region of interest" description="Disordered" evidence="13">
    <location>
        <begin position="1"/>
        <end position="31"/>
    </location>
</feature>
<evidence type="ECO:0000313" key="16">
    <source>
        <dbReference type="EMBL" id="KAI6785358.1"/>
    </source>
</evidence>
<keyword evidence="17" id="KW-1185">Reference proteome</keyword>
<protein>
    <recommendedName>
        <fullName evidence="4">RING-type E3 ubiquitin transferase</fullName>
        <ecNumber evidence="4">2.3.2.27</ecNumber>
    </recommendedName>
</protein>
<feature type="compositionally biased region" description="Basic and acidic residues" evidence="13">
    <location>
        <begin position="1"/>
        <end position="14"/>
    </location>
</feature>
<evidence type="ECO:0000256" key="2">
    <source>
        <dbReference type="ARBA" id="ARBA00004141"/>
    </source>
</evidence>
<feature type="transmembrane region" description="Helical" evidence="14">
    <location>
        <begin position="164"/>
        <end position="185"/>
    </location>
</feature>
<feature type="region of interest" description="Disordered" evidence="13">
    <location>
        <begin position="274"/>
        <end position="304"/>
    </location>
</feature>
<dbReference type="Pfam" id="PF12906">
    <property type="entry name" value="RINGv"/>
    <property type="match status" value="1"/>
</dbReference>
<reference evidence="16" key="1">
    <citation type="journal article" date="2021" name="J Fungi (Basel)">
        <title>Genomic and Metabolomic Analyses of the Marine Fungus Emericellopsis cladophorae: Insights into Saltwater Adaptability Mechanisms and Its Biosynthetic Potential.</title>
        <authorList>
            <person name="Goncalves M.F.M."/>
            <person name="Hilario S."/>
            <person name="Van de Peer Y."/>
            <person name="Esteves A.C."/>
            <person name="Alves A."/>
        </authorList>
    </citation>
    <scope>NUCLEOTIDE SEQUENCE</scope>
    <source>
        <strain evidence="16">MUM 19.33</strain>
    </source>
</reference>
<keyword evidence="9" id="KW-0833">Ubl conjugation pathway</keyword>
<evidence type="ECO:0000256" key="14">
    <source>
        <dbReference type="SAM" id="Phobius"/>
    </source>
</evidence>
<evidence type="ECO:0000313" key="17">
    <source>
        <dbReference type="Proteomes" id="UP001055219"/>
    </source>
</evidence>
<feature type="compositionally biased region" description="Low complexity" evidence="13">
    <location>
        <begin position="281"/>
        <end position="291"/>
    </location>
</feature>
<feature type="transmembrane region" description="Helical" evidence="14">
    <location>
        <begin position="604"/>
        <end position="628"/>
    </location>
</feature>
<dbReference type="SUPFAM" id="SSF57850">
    <property type="entry name" value="RING/U-box"/>
    <property type="match status" value="1"/>
</dbReference>
<comment type="caution">
    <text evidence="16">The sequence shown here is derived from an EMBL/GenBank/DDBJ whole genome shotgun (WGS) entry which is preliminary data.</text>
</comment>
<evidence type="ECO:0000256" key="3">
    <source>
        <dbReference type="ARBA" id="ARBA00004906"/>
    </source>
</evidence>
<dbReference type="GO" id="GO:0005789">
    <property type="term" value="C:endoplasmic reticulum membrane"/>
    <property type="evidence" value="ECO:0007669"/>
    <property type="project" value="TreeGrafter"/>
</dbReference>
<evidence type="ECO:0000259" key="15">
    <source>
        <dbReference type="PROSITE" id="PS51292"/>
    </source>
</evidence>
<keyword evidence="7" id="KW-0479">Metal-binding</keyword>
<dbReference type="GO" id="GO:0036503">
    <property type="term" value="P:ERAD pathway"/>
    <property type="evidence" value="ECO:0007669"/>
    <property type="project" value="TreeGrafter"/>
</dbReference>
<evidence type="ECO:0000256" key="5">
    <source>
        <dbReference type="ARBA" id="ARBA00022679"/>
    </source>
</evidence>
<feature type="transmembrane region" description="Helical" evidence="14">
    <location>
        <begin position="838"/>
        <end position="857"/>
    </location>
</feature>
<comment type="pathway">
    <text evidence="3">Protein modification; protein ubiquitination.</text>
</comment>
<dbReference type="InterPro" id="IPR013083">
    <property type="entry name" value="Znf_RING/FYVE/PHD"/>
</dbReference>
<dbReference type="EC" id="2.3.2.27" evidence="4"/>
<dbReference type="GO" id="GO:0008270">
    <property type="term" value="F:zinc ion binding"/>
    <property type="evidence" value="ECO:0007669"/>
    <property type="project" value="UniProtKB-KW"/>
</dbReference>
<feature type="transmembrane region" description="Helical" evidence="14">
    <location>
        <begin position="124"/>
        <end position="144"/>
    </location>
</feature>
<keyword evidence="12 14" id="KW-0472">Membrane</keyword>
<feature type="transmembrane region" description="Helical" evidence="14">
    <location>
        <begin position="979"/>
        <end position="997"/>
    </location>
</feature>
<keyword evidence="8" id="KW-0863">Zinc-finger</keyword>
<keyword evidence="10" id="KW-0862">Zinc</keyword>
<feature type="transmembrane region" description="Helical" evidence="14">
    <location>
        <begin position="562"/>
        <end position="584"/>
    </location>
</feature>
<organism evidence="16 17">
    <name type="scientific">Emericellopsis cladophorae</name>
    <dbReference type="NCBI Taxonomy" id="2686198"/>
    <lineage>
        <taxon>Eukaryota</taxon>
        <taxon>Fungi</taxon>
        <taxon>Dikarya</taxon>
        <taxon>Ascomycota</taxon>
        <taxon>Pezizomycotina</taxon>
        <taxon>Sordariomycetes</taxon>
        <taxon>Hypocreomycetidae</taxon>
        <taxon>Hypocreales</taxon>
        <taxon>Bionectriaceae</taxon>
        <taxon>Emericellopsis</taxon>
    </lineage>
</organism>
<dbReference type="SMART" id="SM00744">
    <property type="entry name" value="RINGv"/>
    <property type="match status" value="1"/>
</dbReference>
<feature type="compositionally biased region" description="Acidic residues" evidence="13">
    <location>
        <begin position="222"/>
        <end position="231"/>
    </location>
</feature>
<evidence type="ECO:0000256" key="6">
    <source>
        <dbReference type="ARBA" id="ARBA00022692"/>
    </source>
</evidence>
<keyword evidence="6 14" id="KW-0812">Transmembrane</keyword>
<dbReference type="CDD" id="cd16702">
    <property type="entry name" value="RING_CH-C4HC3_MARCH6"/>
    <property type="match status" value="1"/>
</dbReference>
<feature type="region of interest" description="Disordered" evidence="13">
    <location>
        <begin position="384"/>
        <end position="453"/>
    </location>
</feature>